<dbReference type="Pfam" id="PF08803">
    <property type="entry name" value="ydhR"/>
    <property type="match status" value="1"/>
</dbReference>
<dbReference type="RefSeq" id="WP_322468141.1">
    <property type="nucleotide sequence ID" value="NZ_JAXOJX010000083.1"/>
</dbReference>
<dbReference type="Proteomes" id="UP001293718">
    <property type="component" value="Unassembled WGS sequence"/>
</dbReference>
<name>A0ABU5IPH9_9BURK</name>
<proteinExistence type="predicted"/>
<dbReference type="SUPFAM" id="SSF54909">
    <property type="entry name" value="Dimeric alpha+beta barrel"/>
    <property type="match status" value="1"/>
</dbReference>
<evidence type="ECO:0000313" key="1">
    <source>
        <dbReference type="EMBL" id="MDZ5460805.1"/>
    </source>
</evidence>
<dbReference type="EMBL" id="JAXOJX010000083">
    <property type="protein sequence ID" value="MDZ5460805.1"/>
    <property type="molecule type" value="Genomic_DNA"/>
</dbReference>
<organism evidence="1 2">
    <name type="scientific">Azohydromonas lata</name>
    <dbReference type="NCBI Taxonomy" id="45677"/>
    <lineage>
        <taxon>Bacteria</taxon>
        <taxon>Pseudomonadati</taxon>
        <taxon>Pseudomonadota</taxon>
        <taxon>Betaproteobacteria</taxon>
        <taxon>Burkholderiales</taxon>
        <taxon>Sphaerotilaceae</taxon>
        <taxon>Azohydromonas</taxon>
    </lineage>
</organism>
<comment type="caution">
    <text evidence="1">The sequence shown here is derived from an EMBL/GenBank/DDBJ whole genome shotgun (WGS) entry which is preliminary data.</text>
</comment>
<dbReference type="InterPro" id="IPR011008">
    <property type="entry name" value="Dimeric_a/b-barrel"/>
</dbReference>
<keyword evidence="2" id="KW-1185">Reference proteome</keyword>
<dbReference type="Gene3D" id="3.30.70.100">
    <property type="match status" value="1"/>
</dbReference>
<evidence type="ECO:0000313" key="2">
    <source>
        <dbReference type="Proteomes" id="UP001293718"/>
    </source>
</evidence>
<gene>
    <name evidence="1" type="ORF">SM757_29940</name>
</gene>
<reference evidence="1 2" key="1">
    <citation type="submission" date="2023-11" db="EMBL/GenBank/DDBJ databases">
        <title>Draft genome of Azohydromonas lata strain H1 (DSM1123), a polyhydroxyalkanoate producer.</title>
        <authorList>
            <person name="Traversa D."/>
            <person name="D'Addabbo P."/>
            <person name="Pazzani C."/>
            <person name="Manzari C."/>
            <person name="Chiara M."/>
            <person name="Scrascia M."/>
        </authorList>
    </citation>
    <scope>NUCLEOTIDE SEQUENCE [LARGE SCALE GENOMIC DNA]</scope>
    <source>
        <strain evidence="1 2">H1</strain>
    </source>
</reference>
<dbReference type="InterPro" id="IPR014910">
    <property type="entry name" value="YdhR"/>
</dbReference>
<sequence length="107" mass="11804">MITTFTTFTLPQTITLEQASEIFQSTAPKYRSVPGLVRKVYVLSEDGRTAGGVYLWNSRADAEALYTDAWRAFVKDKYGTDPVVTYFNSPVVVDNVAGQIITAPHAP</sequence>
<accession>A0ABU5IPH9</accession>
<protein>
    <submittedName>
        <fullName evidence="1">YdhR family protein</fullName>
    </submittedName>
</protein>